<proteinExistence type="predicted"/>
<keyword evidence="3" id="KW-1185">Reference proteome</keyword>
<reference evidence="2 3" key="1">
    <citation type="journal article" date="2023" name="Plants (Basel)">
        <title>Bridging the Gap: Combining Genomics and Transcriptomics Approaches to Understand Stylosanthes scabra, an Orphan Legume from the Brazilian Caatinga.</title>
        <authorList>
            <person name="Ferreira-Neto J.R.C."/>
            <person name="da Silva M.D."/>
            <person name="Binneck E."/>
            <person name="de Melo N.F."/>
            <person name="da Silva R.H."/>
            <person name="de Melo A.L.T.M."/>
            <person name="Pandolfi V."/>
            <person name="Bustamante F.O."/>
            <person name="Brasileiro-Vidal A.C."/>
            <person name="Benko-Iseppon A.M."/>
        </authorList>
    </citation>
    <scope>NUCLEOTIDE SEQUENCE [LARGE SCALE GENOMIC DNA]</scope>
    <source>
        <tissue evidence="2">Leaves</tissue>
    </source>
</reference>
<keyword evidence="1" id="KW-0472">Membrane</keyword>
<organism evidence="2 3">
    <name type="scientific">Stylosanthes scabra</name>
    <dbReference type="NCBI Taxonomy" id="79078"/>
    <lineage>
        <taxon>Eukaryota</taxon>
        <taxon>Viridiplantae</taxon>
        <taxon>Streptophyta</taxon>
        <taxon>Embryophyta</taxon>
        <taxon>Tracheophyta</taxon>
        <taxon>Spermatophyta</taxon>
        <taxon>Magnoliopsida</taxon>
        <taxon>eudicotyledons</taxon>
        <taxon>Gunneridae</taxon>
        <taxon>Pentapetalae</taxon>
        <taxon>rosids</taxon>
        <taxon>fabids</taxon>
        <taxon>Fabales</taxon>
        <taxon>Fabaceae</taxon>
        <taxon>Papilionoideae</taxon>
        <taxon>50 kb inversion clade</taxon>
        <taxon>dalbergioids sensu lato</taxon>
        <taxon>Dalbergieae</taxon>
        <taxon>Pterocarpus clade</taxon>
        <taxon>Stylosanthes</taxon>
    </lineage>
</organism>
<evidence type="ECO:0000313" key="3">
    <source>
        <dbReference type="Proteomes" id="UP001341840"/>
    </source>
</evidence>
<dbReference type="Proteomes" id="UP001341840">
    <property type="component" value="Unassembled WGS sequence"/>
</dbReference>
<evidence type="ECO:0000256" key="1">
    <source>
        <dbReference type="SAM" id="Phobius"/>
    </source>
</evidence>
<evidence type="ECO:0000313" key="2">
    <source>
        <dbReference type="EMBL" id="MED6175025.1"/>
    </source>
</evidence>
<dbReference type="EMBL" id="JASCZI010151966">
    <property type="protein sequence ID" value="MED6175025.1"/>
    <property type="molecule type" value="Genomic_DNA"/>
</dbReference>
<protein>
    <submittedName>
        <fullName evidence="2">Uncharacterized protein</fullName>
    </submittedName>
</protein>
<feature type="transmembrane region" description="Helical" evidence="1">
    <location>
        <begin position="12"/>
        <end position="31"/>
    </location>
</feature>
<keyword evidence="1" id="KW-0812">Transmembrane</keyword>
<keyword evidence="1" id="KW-1133">Transmembrane helix</keyword>
<gene>
    <name evidence="2" type="ORF">PIB30_074609</name>
</gene>
<name>A0ABU6VRK6_9FABA</name>
<sequence length="120" mass="13982">MIARKSMATYTGAYVTIILIIAGVAICYDNVEFQKTIIERPWTTLLYHNASYVTHPLETCLEHCVKDNESGIVDREDKLECMVRCILITCTRRYPKIKDEKKLMNCSEELKTQHLKKFYS</sequence>
<accession>A0ABU6VRK6</accession>
<comment type="caution">
    <text evidence="2">The sequence shown here is derived from an EMBL/GenBank/DDBJ whole genome shotgun (WGS) entry which is preliminary data.</text>
</comment>